<evidence type="ECO:0000259" key="28">
    <source>
        <dbReference type="PROSITE" id="PS50923"/>
    </source>
</evidence>
<dbReference type="Pfam" id="PF12661">
    <property type="entry name" value="hEGF"/>
    <property type="match status" value="1"/>
</dbReference>
<evidence type="ECO:0000256" key="20">
    <source>
        <dbReference type="PROSITE-ProRule" id="PRU00302"/>
    </source>
</evidence>
<feature type="transmembrane region" description="Helical" evidence="21">
    <location>
        <begin position="3472"/>
        <end position="3498"/>
    </location>
</feature>
<dbReference type="SUPFAM" id="SSF49854">
    <property type="entry name" value="Spermadhesin, CUB domain"/>
    <property type="match status" value="3"/>
</dbReference>
<dbReference type="FunFam" id="2.10.50.10:FF:000018">
    <property type="entry name" value="Sushi, von Willebrand factor type A, EGF and pentraxin domain-containing 1"/>
    <property type="match status" value="1"/>
</dbReference>
<keyword evidence="5 18" id="KW-0245">EGF-like domain</keyword>
<feature type="disulfide bond" evidence="20">
    <location>
        <begin position="696"/>
        <end position="723"/>
    </location>
</feature>
<dbReference type="SMART" id="SM00034">
    <property type="entry name" value="CLECT"/>
    <property type="match status" value="1"/>
</dbReference>
<dbReference type="FunFam" id="2.60.120.290:FF:000048">
    <property type="entry name" value="Uncharacterized protein, isoform A"/>
    <property type="match status" value="1"/>
</dbReference>
<keyword evidence="13 21" id="KW-1133">Transmembrane helix</keyword>
<feature type="disulfide bond" evidence="18">
    <location>
        <begin position="3457"/>
        <end position="3466"/>
    </location>
</feature>
<comment type="subcellular location">
    <subcellularLocation>
        <location evidence="1">Membrane</location>
        <topology evidence="1">Single-pass type I membrane protein</topology>
    </subcellularLocation>
    <subcellularLocation>
        <location evidence="2">Secreted</location>
    </subcellularLocation>
</comment>
<feature type="domain" description="Sushi" evidence="28">
    <location>
        <begin position="542"/>
        <end position="603"/>
    </location>
</feature>
<dbReference type="PROSITE" id="PS50022">
    <property type="entry name" value="FA58C_3"/>
    <property type="match status" value="2"/>
</dbReference>
<dbReference type="SMART" id="SM00181">
    <property type="entry name" value="EGF"/>
    <property type="match status" value="23"/>
</dbReference>
<evidence type="ECO:0000256" key="2">
    <source>
        <dbReference type="ARBA" id="ARBA00004613"/>
    </source>
</evidence>
<reference evidence="30" key="1">
    <citation type="submission" date="2013-03" db="EMBL/GenBank/DDBJ databases">
        <title>The Genome Sequence of Anopheles christyi ACHKN1017.</title>
        <authorList>
            <consortium name="The Broad Institute Genomics Platform"/>
            <person name="Neafsey D.E."/>
            <person name="Besansky N."/>
            <person name="Walker B."/>
            <person name="Young S.K."/>
            <person name="Zeng Q."/>
            <person name="Gargeya S."/>
            <person name="Fitzgerald M."/>
            <person name="Haas B."/>
            <person name="Abouelleil A."/>
            <person name="Allen A.W."/>
            <person name="Alvarado L."/>
            <person name="Arachchi H.M."/>
            <person name="Berlin A.M."/>
            <person name="Chapman S.B."/>
            <person name="Gainer-Dewar J."/>
            <person name="Goldberg J."/>
            <person name="Griggs A."/>
            <person name="Gujja S."/>
            <person name="Hansen M."/>
            <person name="Howarth C."/>
            <person name="Imamovic A."/>
            <person name="Ireland A."/>
            <person name="Larimer J."/>
            <person name="McCowan C."/>
            <person name="Murphy C."/>
            <person name="Pearson M."/>
            <person name="Poon T.W."/>
            <person name="Priest M."/>
            <person name="Roberts A."/>
            <person name="Saif S."/>
            <person name="Shea T."/>
            <person name="Sisk P."/>
            <person name="Sykes S."/>
            <person name="Wortman J."/>
            <person name="Nusbaum C."/>
            <person name="Birren B."/>
        </authorList>
    </citation>
    <scope>NUCLEOTIDE SEQUENCE [LARGE SCALE GENOMIC DNA]</scope>
    <source>
        <strain evidence="30">ACHKN1017</strain>
    </source>
</reference>
<dbReference type="InterPro" id="IPR018097">
    <property type="entry name" value="EGF_Ca-bd_CS"/>
</dbReference>
<feature type="domain" description="HYR" evidence="27">
    <location>
        <begin position="1517"/>
        <end position="1603"/>
    </location>
</feature>
<dbReference type="CDD" id="cd00033">
    <property type="entry name" value="CCP"/>
    <property type="match status" value="4"/>
</dbReference>
<evidence type="ECO:0000256" key="8">
    <source>
        <dbReference type="ARBA" id="ARBA00022729"/>
    </source>
</evidence>
<evidence type="ECO:0000259" key="23">
    <source>
        <dbReference type="PROSITE" id="PS01180"/>
    </source>
</evidence>
<dbReference type="GO" id="GO:0005112">
    <property type="term" value="F:Notch binding"/>
    <property type="evidence" value="ECO:0007669"/>
    <property type="project" value="TreeGrafter"/>
</dbReference>
<keyword evidence="7 21" id="KW-0812">Transmembrane</keyword>
<feature type="disulfide bond" evidence="18">
    <location>
        <begin position="2102"/>
        <end position="2111"/>
    </location>
</feature>
<feature type="domain" description="CUB" evidence="23">
    <location>
        <begin position="317"/>
        <end position="430"/>
    </location>
</feature>
<evidence type="ECO:0000256" key="17">
    <source>
        <dbReference type="PROSITE-ProRule" id="PRU00059"/>
    </source>
</evidence>
<dbReference type="SUPFAM" id="SSF56436">
    <property type="entry name" value="C-type lectin-like"/>
    <property type="match status" value="1"/>
</dbReference>
<feature type="disulfide bond" evidence="18">
    <location>
        <begin position="2180"/>
        <end position="2189"/>
    </location>
</feature>
<dbReference type="Proteomes" id="UP000075881">
    <property type="component" value="Unassembled WGS sequence"/>
</dbReference>
<dbReference type="PROSITE" id="PS50825">
    <property type="entry name" value="HYR"/>
    <property type="match status" value="3"/>
</dbReference>
<feature type="domain" description="CUB" evidence="23">
    <location>
        <begin position="201"/>
        <end position="313"/>
    </location>
</feature>
<dbReference type="SUPFAM" id="SSF57184">
    <property type="entry name" value="Growth factor receptor domain"/>
    <property type="match status" value="4"/>
</dbReference>
<dbReference type="SUPFAM" id="SSF57424">
    <property type="entry name" value="LDL receptor-like module"/>
    <property type="match status" value="1"/>
</dbReference>
<dbReference type="Pfam" id="PF00754">
    <property type="entry name" value="F5_F8_type_C"/>
    <property type="match status" value="2"/>
</dbReference>
<keyword evidence="9" id="KW-0677">Repeat</keyword>
<dbReference type="Gene3D" id="2.60.120.260">
    <property type="entry name" value="Galactose-binding domain-like"/>
    <property type="match status" value="2"/>
</dbReference>
<dbReference type="FunFam" id="2.10.25.10:FF:000230">
    <property type="entry name" value="Delta-like protein"/>
    <property type="match status" value="1"/>
</dbReference>
<dbReference type="PRINTS" id="PR01983">
    <property type="entry name" value="NOTCH"/>
</dbReference>
<evidence type="ECO:0000256" key="16">
    <source>
        <dbReference type="ARBA" id="ARBA00023180"/>
    </source>
</evidence>
<keyword evidence="10" id="KW-0221">Differentiation</keyword>
<evidence type="ECO:0000313" key="30">
    <source>
        <dbReference type="Proteomes" id="UP000075881"/>
    </source>
</evidence>
<evidence type="ECO:0000256" key="3">
    <source>
        <dbReference type="ARBA" id="ARBA00022473"/>
    </source>
</evidence>
<feature type="chain" id="PRO_5008124582" description="Notch" evidence="22">
    <location>
        <begin position="22"/>
        <end position="3620"/>
    </location>
</feature>
<dbReference type="GO" id="GO:0000902">
    <property type="term" value="P:cell morphogenesis"/>
    <property type="evidence" value="ECO:0007669"/>
    <property type="project" value="UniProtKB-ARBA"/>
</dbReference>
<dbReference type="InterPro" id="IPR000421">
    <property type="entry name" value="FA58C"/>
</dbReference>
<evidence type="ECO:0000259" key="24">
    <source>
        <dbReference type="PROSITE" id="PS50022"/>
    </source>
</evidence>
<dbReference type="InterPro" id="IPR000742">
    <property type="entry name" value="EGF"/>
</dbReference>
<feature type="domain" description="EGF-like" evidence="25">
    <location>
        <begin position="2539"/>
        <end position="2575"/>
    </location>
</feature>
<feature type="domain" description="EGF-like" evidence="25">
    <location>
        <begin position="2346"/>
        <end position="2382"/>
    </location>
</feature>
<evidence type="ECO:0000256" key="7">
    <source>
        <dbReference type="ARBA" id="ARBA00022692"/>
    </source>
</evidence>
<dbReference type="FunFam" id="2.10.25.10:FF:000649">
    <property type="entry name" value="Uncharacterized protein, isoform A"/>
    <property type="match status" value="1"/>
</dbReference>
<dbReference type="Pfam" id="PF00057">
    <property type="entry name" value="Ldl_recept_a"/>
    <property type="match status" value="1"/>
</dbReference>
<dbReference type="PANTHER" id="PTHR12916:SF4">
    <property type="entry name" value="UNINFLATABLE, ISOFORM C"/>
    <property type="match status" value="1"/>
</dbReference>
<dbReference type="InterPro" id="IPR013032">
    <property type="entry name" value="EGF-like_CS"/>
</dbReference>
<feature type="domain" description="CUB" evidence="23">
    <location>
        <begin position="431"/>
        <end position="543"/>
    </location>
</feature>
<dbReference type="CDD" id="cd00054">
    <property type="entry name" value="EGF_CA"/>
    <property type="match status" value="11"/>
</dbReference>
<dbReference type="Gene3D" id="2.60.120.290">
    <property type="entry name" value="Spermadhesin, CUB domain"/>
    <property type="match status" value="3"/>
</dbReference>
<dbReference type="InterPro" id="IPR035976">
    <property type="entry name" value="Sushi/SCR/CCP_sf"/>
</dbReference>
<dbReference type="InterPro" id="IPR001304">
    <property type="entry name" value="C-type_lectin-like"/>
</dbReference>
<dbReference type="FunFam" id="2.10.25.10:FF:000053">
    <property type="entry name" value="Slit guidance ligand 2"/>
    <property type="match status" value="1"/>
</dbReference>
<feature type="domain" description="EGF-like" evidence="25">
    <location>
        <begin position="3393"/>
        <end position="3430"/>
    </location>
</feature>
<dbReference type="SUPFAM" id="SSF49785">
    <property type="entry name" value="Galactose-binding domain-like"/>
    <property type="match status" value="2"/>
</dbReference>
<feature type="disulfide bond" evidence="20">
    <location>
        <begin position="667"/>
        <end position="710"/>
    </location>
</feature>
<dbReference type="FunFam" id="2.10.25.10:FF:000368">
    <property type="entry name" value="Delta-like 3 (Drosophila), isoform CRA_b"/>
    <property type="match status" value="1"/>
</dbReference>
<feature type="domain" description="F5/8 type C" evidence="24">
    <location>
        <begin position="883"/>
        <end position="1031"/>
    </location>
</feature>
<evidence type="ECO:0000259" key="26">
    <source>
        <dbReference type="PROSITE" id="PS50041"/>
    </source>
</evidence>
<dbReference type="InterPro" id="IPR011641">
    <property type="entry name" value="Tyr-kin_ephrin_A/B_rcpt-like"/>
</dbReference>
<dbReference type="GO" id="GO:0048666">
    <property type="term" value="P:neuron development"/>
    <property type="evidence" value="ECO:0007669"/>
    <property type="project" value="UniProtKB-ARBA"/>
</dbReference>
<dbReference type="CDD" id="cd00037">
    <property type="entry name" value="CLECT"/>
    <property type="match status" value="1"/>
</dbReference>
<dbReference type="SUPFAM" id="SSF57196">
    <property type="entry name" value="EGF/Laminin"/>
    <property type="match status" value="11"/>
</dbReference>
<evidence type="ECO:0000256" key="13">
    <source>
        <dbReference type="ARBA" id="ARBA00022989"/>
    </source>
</evidence>
<dbReference type="PROSITE" id="PS00022">
    <property type="entry name" value="EGF_1"/>
    <property type="match status" value="15"/>
</dbReference>
<dbReference type="PROSITE" id="PS01180">
    <property type="entry name" value="CUB"/>
    <property type="match status" value="3"/>
</dbReference>
<evidence type="ECO:0000256" key="9">
    <source>
        <dbReference type="ARBA" id="ARBA00022737"/>
    </source>
</evidence>
<dbReference type="Pfam" id="PF02494">
    <property type="entry name" value="HYR"/>
    <property type="match status" value="3"/>
</dbReference>
<feature type="domain" description="EGF-like" evidence="25">
    <location>
        <begin position="2577"/>
        <end position="2613"/>
    </location>
</feature>
<feature type="disulfide bond" evidence="19">
    <location>
        <begin position="170"/>
        <end position="188"/>
    </location>
</feature>
<feature type="disulfide bond" evidence="18">
    <location>
        <begin position="2296"/>
        <end position="2305"/>
    </location>
</feature>
<dbReference type="SMART" id="SM00192">
    <property type="entry name" value="LDLa"/>
    <property type="match status" value="1"/>
</dbReference>
<evidence type="ECO:0000256" key="10">
    <source>
        <dbReference type="ARBA" id="ARBA00022782"/>
    </source>
</evidence>
<evidence type="ECO:0000256" key="18">
    <source>
        <dbReference type="PROSITE-ProRule" id="PRU00076"/>
    </source>
</evidence>
<keyword evidence="11" id="KW-0832">Ubl conjugation</keyword>
<feature type="domain" description="EGF-like" evidence="25">
    <location>
        <begin position="2152"/>
        <end position="2190"/>
    </location>
</feature>
<dbReference type="InterPro" id="IPR000152">
    <property type="entry name" value="EGF-type_Asp/Asn_hydroxyl_site"/>
</dbReference>
<dbReference type="InterPro" id="IPR023415">
    <property type="entry name" value="LDLR_class-A_CS"/>
</dbReference>
<keyword evidence="30" id="KW-1185">Reference proteome</keyword>
<dbReference type="InterPro" id="IPR009030">
    <property type="entry name" value="Growth_fac_rcpt_cys_sf"/>
</dbReference>
<dbReference type="SMART" id="SM00032">
    <property type="entry name" value="CCP"/>
    <property type="match status" value="10"/>
</dbReference>
<dbReference type="SUPFAM" id="SSF49899">
    <property type="entry name" value="Concanavalin A-like lectins/glucanases"/>
    <property type="match status" value="1"/>
</dbReference>
<feature type="signal peptide" evidence="22">
    <location>
        <begin position="1"/>
        <end position="21"/>
    </location>
</feature>
<dbReference type="SMART" id="SM00231">
    <property type="entry name" value="FA58C"/>
    <property type="match status" value="2"/>
</dbReference>
<feature type="disulfide bond" evidence="18">
    <location>
        <begin position="2603"/>
        <end position="2612"/>
    </location>
</feature>
<dbReference type="Gene3D" id="2.10.70.10">
    <property type="entry name" value="Complement Module, domain 1"/>
    <property type="match status" value="6"/>
</dbReference>
<feature type="disulfide bond" evidence="18">
    <location>
        <begin position="2450"/>
        <end position="2459"/>
    </location>
</feature>
<dbReference type="GO" id="GO:0042063">
    <property type="term" value="P:gliogenesis"/>
    <property type="evidence" value="ECO:0007669"/>
    <property type="project" value="UniProtKB-ARBA"/>
</dbReference>
<evidence type="ECO:0000256" key="15">
    <source>
        <dbReference type="ARBA" id="ARBA00023157"/>
    </source>
</evidence>
<dbReference type="FunFam" id="2.10.25.10:FF:000031">
    <property type="entry name" value="neurogenic locus notch homolog protein 3"/>
    <property type="match status" value="1"/>
</dbReference>
<feature type="domain" description="Sushi" evidence="28">
    <location>
        <begin position="665"/>
        <end position="725"/>
    </location>
</feature>
<feature type="disulfide bond" evidence="17">
    <location>
        <begin position="431"/>
        <end position="458"/>
    </location>
</feature>
<feature type="domain" description="EGF-like" evidence="25">
    <location>
        <begin position="2308"/>
        <end position="2344"/>
    </location>
</feature>
<feature type="disulfide bond" evidence="18">
    <location>
        <begin position="2393"/>
        <end position="2410"/>
    </location>
</feature>
<feature type="disulfide bond" evidence="18">
    <location>
        <begin position="2259"/>
        <end position="2268"/>
    </location>
</feature>
<evidence type="ECO:0008006" key="31">
    <source>
        <dbReference type="Google" id="ProtNLM"/>
    </source>
</evidence>
<dbReference type="FunFam" id="2.10.25.10:FF:000472">
    <property type="entry name" value="Uncharacterized protein, isoform A"/>
    <property type="match status" value="2"/>
</dbReference>
<dbReference type="SMART" id="SM00179">
    <property type="entry name" value="EGF_CA"/>
    <property type="match status" value="17"/>
</dbReference>
<feature type="disulfide bond" evidence="20">
    <location>
        <begin position="544"/>
        <end position="587"/>
    </location>
</feature>
<feature type="domain" description="EGF-like" evidence="25">
    <location>
        <begin position="2462"/>
        <end position="2499"/>
    </location>
</feature>
<dbReference type="Pfam" id="PF00431">
    <property type="entry name" value="CUB"/>
    <property type="match status" value="3"/>
</dbReference>
<dbReference type="PROSITE" id="PS50068">
    <property type="entry name" value="LDLRA_2"/>
    <property type="match status" value="1"/>
</dbReference>
<dbReference type="STRING" id="43041.A0A182JPS5"/>
<feature type="disulfide bond" evidence="18">
    <location>
        <begin position="2372"/>
        <end position="2381"/>
    </location>
</feature>
<dbReference type="PROSITE" id="PS01187">
    <property type="entry name" value="EGF_CA"/>
    <property type="match status" value="6"/>
</dbReference>
<feature type="domain" description="EGF-like" evidence="25">
    <location>
        <begin position="2233"/>
        <end position="2269"/>
    </location>
</feature>
<keyword evidence="8 22" id="KW-0732">Signal</keyword>
<feature type="domain" description="EGF-like" evidence="25">
    <location>
        <begin position="2424"/>
        <end position="2460"/>
    </location>
</feature>
<dbReference type="InterPro" id="IPR000436">
    <property type="entry name" value="Sushi_SCR_CCP_dom"/>
</dbReference>
<dbReference type="FunFam" id="2.10.25.10:FF:000434">
    <property type="entry name" value="Predicted protein"/>
    <property type="match status" value="1"/>
</dbReference>
<feature type="disulfide bond" evidence="18">
    <location>
        <begin position="2334"/>
        <end position="2343"/>
    </location>
</feature>
<dbReference type="InterPro" id="IPR016186">
    <property type="entry name" value="C-type_lectin-like/link_sf"/>
</dbReference>
<dbReference type="PROSITE" id="PS00010">
    <property type="entry name" value="ASX_HYDROXYL"/>
    <property type="match status" value="11"/>
</dbReference>
<feature type="disulfide bond" evidence="18">
    <location>
        <begin position="3401"/>
        <end position="3418"/>
    </location>
</feature>
<dbReference type="FunFam" id="2.10.25.10:FF:000146">
    <property type="entry name" value="Putative neurogenic locus notch"/>
    <property type="match status" value="1"/>
</dbReference>
<feature type="domain" description="C-type lectin" evidence="26">
    <location>
        <begin position="34"/>
        <end position="159"/>
    </location>
</feature>
<evidence type="ECO:0000256" key="19">
    <source>
        <dbReference type="PROSITE-ProRule" id="PRU00124"/>
    </source>
</evidence>
<dbReference type="Pfam" id="PF25024">
    <property type="entry name" value="EGF_TEN"/>
    <property type="match status" value="1"/>
</dbReference>
<dbReference type="PANTHER" id="PTHR12916">
    <property type="entry name" value="CYTOCHROME C OXIDASE POLYPEPTIDE VIC-2"/>
    <property type="match status" value="1"/>
</dbReference>
<dbReference type="GO" id="GO:0005509">
    <property type="term" value="F:calcium ion binding"/>
    <property type="evidence" value="ECO:0007669"/>
    <property type="project" value="InterPro"/>
</dbReference>
<proteinExistence type="predicted"/>
<dbReference type="Pfam" id="PF00084">
    <property type="entry name" value="Sushi"/>
    <property type="match status" value="4"/>
</dbReference>
<feature type="disulfide bond" evidence="18">
    <location>
        <begin position="2527"/>
        <end position="2536"/>
    </location>
</feature>
<evidence type="ECO:0000256" key="22">
    <source>
        <dbReference type="SAM" id="SignalP"/>
    </source>
</evidence>
<keyword evidence="12" id="KW-0914">Notch signaling pathway</keyword>
<feature type="disulfide bond" evidence="18">
    <location>
        <begin position="2489"/>
        <end position="2498"/>
    </location>
</feature>
<feature type="disulfide bond" evidence="18">
    <location>
        <begin position="2412"/>
        <end position="2421"/>
    </location>
</feature>
<dbReference type="CDD" id="cd00112">
    <property type="entry name" value="LDLa"/>
    <property type="match status" value="1"/>
</dbReference>
<feature type="disulfide bond" evidence="18">
    <location>
        <begin position="2140"/>
        <end position="2149"/>
    </location>
</feature>
<protein>
    <recommendedName>
        <fullName evidence="31">Notch</fullName>
    </recommendedName>
</protein>
<feature type="domain" description="F5/8 type C" evidence="24">
    <location>
        <begin position="1352"/>
        <end position="1498"/>
    </location>
</feature>
<dbReference type="InterPro" id="IPR003410">
    <property type="entry name" value="HYR_dom"/>
</dbReference>
<dbReference type="PROSITE" id="PS50026">
    <property type="entry name" value="EGF_3"/>
    <property type="match status" value="18"/>
</dbReference>
<dbReference type="GO" id="GO:0005886">
    <property type="term" value="C:plasma membrane"/>
    <property type="evidence" value="ECO:0007669"/>
    <property type="project" value="UniProtKB-ARBA"/>
</dbReference>
<dbReference type="PROSITE" id="PS50041">
    <property type="entry name" value="C_TYPE_LECTIN_2"/>
    <property type="match status" value="1"/>
</dbReference>
<dbReference type="FunFam" id="2.10.25.10:FF:000045">
    <property type="entry name" value="Slit guidance ligand 2"/>
    <property type="match status" value="1"/>
</dbReference>
<feature type="disulfide bond" evidence="18">
    <location>
        <begin position="2565"/>
        <end position="2574"/>
    </location>
</feature>
<evidence type="ECO:0000256" key="21">
    <source>
        <dbReference type="SAM" id="Phobius"/>
    </source>
</evidence>
<feature type="domain" description="EGF-like" evidence="25">
    <location>
        <begin position="2192"/>
        <end position="2231"/>
    </location>
</feature>
<feature type="domain" description="Sushi" evidence="28">
    <location>
        <begin position="1239"/>
        <end position="1302"/>
    </location>
</feature>
<dbReference type="InterPro" id="IPR000859">
    <property type="entry name" value="CUB_dom"/>
</dbReference>
<feature type="domain" description="HYR" evidence="27">
    <location>
        <begin position="1604"/>
        <end position="1687"/>
    </location>
</feature>
<evidence type="ECO:0000259" key="25">
    <source>
        <dbReference type="PROSITE" id="PS50026"/>
    </source>
</evidence>
<feature type="disulfide bond" evidence="18">
    <location>
        <begin position="2275"/>
        <end position="2285"/>
    </location>
</feature>
<evidence type="ECO:0000256" key="6">
    <source>
        <dbReference type="ARBA" id="ARBA00022659"/>
    </source>
</evidence>
<evidence type="ECO:0000256" key="12">
    <source>
        <dbReference type="ARBA" id="ARBA00022976"/>
    </source>
</evidence>
<dbReference type="Gene3D" id="2.10.25.10">
    <property type="entry name" value="Laminin"/>
    <property type="match status" value="18"/>
</dbReference>
<evidence type="ECO:0000256" key="4">
    <source>
        <dbReference type="ARBA" id="ARBA00022525"/>
    </source>
</evidence>
<dbReference type="VEuPathDB" id="VectorBase:ACHR000509"/>
<organism evidence="29 30">
    <name type="scientific">Anopheles christyi</name>
    <dbReference type="NCBI Taxonomy" id="43041"/>
    <lineage>
        <taxon>Eukaryota</taxon>
        <taxon>Metazoa</taxon>
        <taxon>Ecdysozoa</taxon>
        <taxon>Arthropoda</taxon>
        <taxon>Hexapoda</taxon>
        <taxon>Insecta</taxon>
        <taxon>Pterygota</taxon>
        <taxon>Neoptera</taxon>
        <taxon>Endopterygota</taxon>
        <taxon>Diptera</taxon>
        <taxon>Nematocera</taxon>
        <taxon>Culicoidea</taxon>
        <taxon>Culicidae</taxon>
        <taxon>Anophelinae</taxon>
        <taxon>Anopheles</taxon>
    </lineage>
</organism>
<dbReference type="SMART" id="SM00042">
    <property type="entry name" value="CUB"/>
    <property type="match status" value="3"/>
</dbReference>
<sequence length="3620" mass="395437">MYTFPKCWTLLLIVAVTGISAEDVLTCPNGWKLRGLHCYKYFNVKHSWEKSATLCKRYGSELVTVDSYDENNVTYAIATGSEYRTRNNVKYWLGFASLDDLRTNTLESTSGDLFSQYAGFWAISEPNPMAGECVAASLGAAEQSWELRSCETLLPFMCKARACPQQSFHCSNGACINQAYKCDGNDDCGDGSDELDCSANCNIYMASGGDVIESPNFPQKYTSLKSCKWTLEGPQGSNIILQFQEFDTEKNFDTVQILVGSRTEDTAVSLATLSGKSDVPNRTYITASNFMIIKFTSDGSVEKKGFRATWKTEPQTCGGVLQASKQEQYLKSPGFPQAYPGGIECLYVISARKGYTVSLDVQELDLNADSDFLLVRDGESAHDKPIAKLTGTLESKPSRVIISTGNKLYLYFSTSLAQPAKGFSIRYVEGCTAVVNAANGTVTSPAFNLAPYPNNQECYFVIKNPSGKPLSMRFVDFDVHRSDLVQVFDGPSTSGVRLHAGNGFTDSNAPKITLTASSGKMLLKFITDALYNGKGWSAEFSADCPELKPGIGAIASSRDTAFGTVINFTCPVGQEFATGKNRLTTVCQNGGNWSVSYIPDCQEVYCGPVPQIDNGFSFKTTNVTYRGIATYQCYAGFAFGSGMATETISCLADGTWERQPACMASQCPPLPEVSHANVTVLNGGGRSYGTIISYECIPGYVRTGRPILICMSNGQWSSPVPSCSRKQCYKTPEIQNGYVVDKTREYYYGDEARVQCYKGYRLIGSHTVKCSEQQDFSNVPVCEDIDECQTSQCDASSTECMNAAGSFHCKCKTGYTSSMECRPVVDLGLSNGGISDDSVTVSSTANIDECQTSQCDASSTECMNAAGSFHCKCKTGYTSSMECRPVVDLGLSNGGISDDSVTVSSTASGFEKGMIRLNSVGWCGNGKERGSNWVIIDLKAPTIVRGFRTMSVQRMDGSLAFTSAIRLEYSDDISDVFKDYANPDGTAVEFRILEPTLSILNLPMPIEARYIKFKIQDFVVAPCIKLELMGCTRLDCLDVNECAKDNGGCNQKCVNSPGSYKCACNFGYELFRQNGTEGFFVERHETGELDGDVYQRNKTCVRKMCPSLSDPENGKLLSSELQHHFGDVVRFHCNFGYVLSGSSSLACMSNGNWNASMPKCLSAKCVSLPDDEKEGLFVKRGDQNDILVPFSENVTLECTTPGKQIGRTAISTFRQCVFDPQPGYPDYWLSGVLPTCSRADCGVPMPTAGAEYGQYADTKYMSSFFFGCQNTFKLAGQTTMNDNVVRCQANGVWDFGDLRCEGPVCVDPGRPNDGFQVANSYEQSSEVLFGCSRAGYILINPRPITCVKQPECKTIKPIGISSGLIPDSAINATSERPNYEAKNVRLNSVTGWCGKQETFTYVSVDLGKVYRVKALLVKGVVTNDIVGRPTEIRFFYKQSEKEDYVVYFPNFNLTKRDPGNYGELAMITLPKYVQARFVILGIVSYMDNPCLKFELMGCEEPAADPLLGYDYGFSPCVDNEPPIFQNCPQQPILVKRGPNGEVLPLNFTEPTALDNSGSIARLEVKPPHFKTTSYALENTVVKYIAYDYDGNVAICEINITVPDITPPLLDCPQSFVIELGEKQANYYVNFNDTIKRVKASDSSGDVRIEYVPESASIPLGGFRNVTVVATDKYNNKASCNFQVSVQPTQCVDWDLQAPGNGEIKCTAQESGGVECEATCNPGFRFTDADKKKVFMCKKGRFWKPSSVVPDCVSENTQRADYQVVATTTYRANGVVSEQCLPQYQEQTAKHFASLSSVLSQRCSAVYVNMNVTILKSVPRLLEENVVQMDFILLIDPAVKQPQLYDLCGSTLNLIFDLSVPYASAAIEPLSNVKSIGNECPPLRALKSSISRGFTCGVGEVLNMDTNDVPRCLHCPAGTYAGENQKTCSPCSKGFYQHRERQGSCLKCPVGTYTREDGSKAVQDCVPICGYGTYSPTGLVPCLECPRNSFSAMPPLGGFRDCQACPSGTFTYQPAAQSESDCRRKCAAGTYSHTGLAPCSPCPKNYFQKAEGATSCSECPSGRRTDTVGSVTADDCKPITCTENSCQHGGLCVPLGHDIHCFCPAGFTGSRCEVDIDECASQPCYNGGTCKDLPQGYECRCARGYSGINCQEATSDCDADPCPARAMCKDEPGFGNYTCMCRSGYTGDNCDITIDPCTAGDNPCGNGATCVALQQGRFRCECTPGWEGHLCSINTDDCAEKPCLLGANCTDLVNDFSCSCPAGFAGKRCQEKINLCLSEPCNHGMCVDRYFYQECVCNPGWEGSACDVNVDECASSPCENGGVCTDLINDYQCGCAEGYTGKNCQHTVDDCESAPCQNGGTCVDRLDGFSCQCRPGYVGVQCETDRNECLSDPCDPIGTEKCMDRENAYECVCRQGFDGKVCDNDIDDCEYAPCQNGGTCLDRVGGFECQCPAGWTGERCNVQVTACDVERPCKNDAECIDLFEDFFCVCPSGTDGKKCETAPDRCIGQPCMHEGQCKDYGSGLNCSCSMDFTGVGCQYEFDACEAGTCQNGATCVDRGSGYQCICPPGYTGRNCEHDQVDCKDNSCPPGAVCIDLNNDFYCQCPFNLTGDDCRKSVQIDYDLYFSDPYHSSASQVVPFYTTASDSLTLAMWVQFAQKDDTGIFITLYSASAPNVVTKRRTMLQAHSSGVQVSFFEDQQDVFLPFKEYSTINDGQWHHIAVVWNGKTGQLMLITEGFIASKAEYGLNRVLPKYCWPVLGAPLMDGNRKEAYSDLGFQGKLTKVQIWSRALDVTNEIQKQVRDCRSEPVLYKNLILNWAGYEQTLGGVQRSVPSTCGQRKCKPGYAGNNCQQLQVDREPPQVEYCPSDLWIVAKNGSTAVQWEEPRFTDNIGISKIVERNGHRSGETLLWGIYDVMYLAYDAAGNTASCAFKVTIVAEFCPPLADPLGGSQSCKDWGAGGQFKVCEIACNPGMKFSQVVPRFYTCGSEGFWRPTVHPSVPLVYPSCSPTKPAQRLIRIQMQFPSDVLCNEAGQGVLRQRIKNAINALNRDWNLCSYSAEGSRECRNVDIDVRCDRNRHPNIVKRQTVLQISPNPESAYAINATIPIKSEIVSNSNGQRLNTLSLLEKLILEDNQFAVQDILPNTFGDASSLNLITEYACPAGQVVVEPDCVPCAVGTFYNTTSKTCLPCPEGSYQPEIGQQQCKSCPKIAGRPGVTALDGARSAVECKERCAAGKYLDSVTGLCQPCGYGYYQPNEGSFSCEICGLGQTTRTPEATSKSECRDECNSGMQLGLEGKCEPCPRGTYRKQGVHPSCQPCPNGRTTAKLGSSNVEECSLPICSPGTYLNGTLNVCVECRKGFYQSEHQQTSCIPCPPNHTTRSTAANNKNECINPCEDVSDGSPRCDPNAFCILIPETSDFKCECKPGFNGTGMECSDMCNGFCENSGHCVKDAKGLPSCRCKGSFTGTKCTERSEFAYIAGGVAATVIFIILIVLLIWMICARANRKRDPKKIISPAADQTGSQVNFYYGAHTPYAESIAPSHHSTYAHYYDDEEDGWEMPNFYNETYLKDDQFIGVQGANGKLNSLARSNASLYGTKDDLYDRLKRHAYTGKKDKSDTDSEEH</sequence>
<feature type="disulfide bond" evidence="19">
    <location>
        <begin position="182"/>
        <end position="197"/>
    </location>
</feature>
<dbReference type="Pfam" id="PF07699">
    <property type="entry name" value="Ephrin_rec_like"/>
    <property type="match status" value="7"/>
</dbReference>
<dbReference type="Gene3D" id="2.60.120.200">
    <property type="match status" value="1"/>
</dbReference>
<dbReference type="InterPro" id="IPR016187">
    <property type="entry name" value="CTDL_fold"/>
</dbReference>
<dbReference type="Pfam" id="PF13385">
    <property type="entry name" value="Laminin_G_3"/>
    <property type="match status" value="1"/>
</dbReference>
<dbReference type="InterPro" id="IPR035914">
    <property type="entry name" value="Sperma_CUB_dom_sf"/>
</dbReference>
<feature type="domain" description="EGF-like" evidence="25">
    <location>
        <begin position="2114"/>
        <end position="2150"/>
    </location>
</feature>
<feature type="domain" description="Sushi" evidence="28">
    <location>
        <begin position="1103"/>
        <end position="1162"/>
    </location>
</feature>
<evidence type="ECO:0000256" key="1">
    <source>
        <dbReference type="ARBA" id="ARBA00004479"/>
    </source>
</evidence>
<dbReference type="FunFam" id="2.10.50.10:FF:000032">
    <property type="entry name" value="Uncharacterized protein, isoform A"/>
    <property type="match status" value="1"/>
</dbReference>
<reference evidence="29" key="2">
    <citation type="submission" date="2020-05" db="UniProtKB">
        <authorList>
            <consortium name="EnsemblMetazoa"/>
        </authorList>
    </citation>
    <scope>IDENTIFICATION</scope>
    <source>
        <strain evidence="29">ACHKN1017</strain>
    </source>
</reference>
<feature type="domain" description="EGF-like" evidence="25">
    <location>
        <begin position="784"/>
        <end position="822"/>
    </location>
</feature>
<dbReference type="PROSITE" id="PS50923">
    <property type="entry name" value="SUSHI"/>
    <property type="match status" value="6"/>
</dbReference>
<name>A0A182JPS5_9DIPT</name>
<dbReference type="EnsemblMetazoa" id="ACHR000509-RA">
    <property type="protein sequence ID" value="ACHR000509-PA"/>
    <property type="gene ID" value="ACHR000509"/>
</dbReference>
<dbReference type="CDD" id="cd00041">
    <property type="entry name" value="CUB"/>
    <property type="match status" value="3"/>
</dbReference>
<dbReference type="PROSITE" id="PS01209">
    <property type="entry name" value="LDLRA_1"/>
    <property type="match status" value="1"/>
</dbReference>
<feature type="domain" description="EGF-like" evidence="25">
    <location>
        <begin position="2384"/>
        <end position="2422"/>
    </location>
</feature>
<dbReference type="SUPFAM" id="SSF57535">
    <property type="entry name" value="Complement control module/SCR domain"/>
    <property type="match status" value="6"/>
</dbReference>
<keyword evidence="3" id="KW-0217">Developmental protein</keyword>
<keyword evidence="16" id="KW-0325">Glycoprotein</keyword>
<keyword evidence="15 18" id="KW-1015">Disulfide bond</keyword>
<dbReference type="InterPro" id="IPR036055">
    <property type="entry name" value="LDL_receptor-like_sf"/>
</dbReference>
<dbReference type="GO" id="GO:0005576">
    <property type="term" value="C:extracellular region"/>
    <property type="evidence" value="ECO:0007669"/>
    <property type="project" value="UniProtKB-SubCell"/>
</dbReference>
<keyword evidence="6 20" id="KW-0768">Sushi</keyword>
<dbReference type="Gene3D" id="3.10.100.10">
    <property type="entry name" value="Mannose-Binding Protein A, subunit A"/>
    <property type="match status" value="1"/>
</dbReference>
<feature type="disulfide bond" evidence="18">
    <location>
        <begin position="2161"/>
        <end position="2178"/>
    </location>
</feature>
<feature type="domain" description="EGF-like" evidence="25">
    <location>
        <begin position="2271"/>
        <end position="2306"/>
    </location>
</feature>
<feature type="disulfide bond" evidence="18">
    <location>
        <begin position="2221"/>
        <end position="2230"/>
    </location>
</feature>
<dbReference type="InterPro" id="IPR001881">
    <property type="entry name" value="EGF-like_Ca-bd_dom"/>
</dbReference>
<dbReference type="InterPro" id="IPR002172">
    <property type="entry name" value="LDrepeatLR_classA_rpt"/>
</dbReference>
<feature type="disulfide bond" evidence="19">
    <location>
        <begin position="163"/>
        <end position="175"/>
    </location>
</feature>
<evidence type="ECO:0000259" key="27">
    <source>
        <dbReference type="PROSITE" id="PS50825"/>
    </source>
</evidence>
<comment type="caution">
    <text evidence="18">Lacks conserved residue(s) required for the propagation of feature annotation.</text>
</comment>
<feature type="disulfide bond" evidence="20">
    <location>
        <begin position="1133"/>
        <end position="1160"/>
    </location>
</feature>
<feature type="domain" description="EGF-like" evidence="25">
    <location>
        <begin position="3432"/>
        <end position="3467"/>
    </location>
</feature>
<dbReference type="InterPro" id="IPR013320">
    <property type="entry name" value="ConA-like_dom_sf"/>
</dbReference>
<dbReference type="Gene3D" id="2.10.50.10">
    <property type="entry name" value="Tumor Necrosis Factor Receptor, subunit A, domain 2"/>
    <property type="match status" value="4"/>
</dbReference>
<dbReference type="FunFam" id="2.60.120.200:FF:000201">
    <property type="entry name" value="Uncharacterized protein, isoform A"/>
    <property type="match status" value="1"/>
</dbReference>
<feature type="domain" description="Sushi" evidence="28">
    <location>
        <begin position="726"/>
        <end position="784"/>
    </location>
</feature>
<feature type="domain" description="EGF-like" evidence="25">
    <location>
        <begin position="2076"/>
        <end position="2112"/>
    </location>
</feature>
<evidence type="ECO:0000256" key="11">
    <source>
        <dbReference type="ARBA" id="ARBA00022843"/>
    </source>
</evidence>
<evidence type="ECO:0000256" key="5">
    <source>
        <dbReference type="ARBA" id="ARBA00022536"/>
    </source>
</evidence>
<dbReference type="FunFam" id="2.10.25.10:FF:000309">
    <property type="entry name" value="Uncharacterized protein, isoform A"/>
    <property type="match status" value="1"/>
</dbReference>
<keyword evidence="14 21" id="KW-0472">Membrane</keyword>
<evidence type="ECO:0000256" key="14">
    <source>
        <dbReference type="ARBA" id="ARBA00023136"/>
    </source>
</evidence>
<dbReference type="Pfam" id="PF07645">
    <property type="entry name" value="EGF_CA"/>
    <property type="match status" value="3"/>
</dbReference>
<feature type="disulfide bond" evidence="18">
    <location>
        <begin position="3435"/>
        <end position="3445"/>
    </location>
</feature>
<dbReference type="Pfam" id="PF00008">
    <property type="entry name" value="EGF"/>
    <property type="match status" value="5"/>
</dbReference>
<feature type="domain" description="EGF-like" evidence="25">
    <location>
        <begin position="846"/>
        <end position="884"/>
    </location>
</feature>
<evidence type="ECO:0000313" key="29">
    <source>
        <dbReference type="EnsemblMetazoa" id="ACHR000509-PA"/>
    </source>
</evidence>
<dbReference type="FunFam" id="2.10.70.10:FF:000014">
    <property type="entry name" value="Membrane cofactor protein"/>
    <property type="match status" value="1"/>
</dbReference>
<dbReference type="SMART" id="SM01411">
    <property type="entry name" value="Ephrin_rec_like"/>
    <property type="match status" value="7"/>
</dbReference>
<accession>A0A182JPS5</accession>
<dbReference type="InterPro" id="IPR049883">
    <property type="entry name" value="NOTCH1_EGF-like"/>
</dbReference>
<dbReference type="PROSITE" id="PS01186">
    <property type="entry name" value="EGF_2"/>
    <property type="match status" value="13"/>
</dbReference>
<dbReference type="GO" id="GO:0007219">
    <property type="term" value="P:Notch signaling pathway"/>
    <property type="evidence" value="ECO:0007669"/>
    <property type="project" value="UniProtKB-KW"/>
</dbReference>
<dbReference type="InterPro" id="IPR008979">
    <property type="entry name" value="Galactose-bd-like_sf"/>
</dbReference>
<feature type="domain" description="EGF-like" evidence="25">
    <location>
        <begin position="2501"/>
        <end position="2537"/>
    </location>
</feature>
<feature type="domain" description="Sushi" evidence="28">
    <location>
        <begin position="604"/>
        <end position="664"/>
    </location>
</feature>
<keyword evidence="4" id="KW-0964">Secreted</keyword>
<feature type="domain" description="HYR" evidence="27">
    <location>
        <begin position="2853"/>
        <end position="2935"/>
    </location>
</feature>